<feature type="compositionally biased region" description="Low complexity" evidence="1">
    <location>
        <begin position="266"/>
        <end position="277"/>
    </location>
</feature>
<dbReference type="Gene3D" id="2.60.120.920">
    <property type="match status" value="2"/>
</dbReference>
<evidence type="ECO:0008006" key="4">
    <source>
        <dbReference type="Google" id="ProtNLM"/>
    </source>
</evidence>
<dbReference type="VEuPathDB" id="ToxoDB:TGGT1_262840"/>
<accession>S7W6T0</accession>
<name>S7W6T0_TOXGG</name>
<evidence type="ECO:0000256" key="1">
    <source>
        <dbReference type="SAM" id="MobiDB-lite"/>
    </source>
</evidence>
<feature type="compositionally biased region" description="Basic and acidic residues" evidence="1">
    <location>
        <begin position="769"/>
        <end position="788"/>
    </location>
</feature>
<evidence type="ECO:0000313" key="3">
    <source>
        <dbReference type="Proteomes" id="UP000005641"/>
    </source>
</evidence>
<feature type="region of interest" description="Disordered" evidence="1">
    <location>
        <begin position="385"/>
        <end position="408"/>
    </location>
</feature>
<dbReference type="OrthoDB" id="10266026at2759"/>
<comment type="caution">
    <text evidence="2">The sequence shown here is derived from an EMBL/GenBank/DDBJ whole genome shotgun (WGS) entry which is preliminary data.</text>
</comment>
<feature type="compositionally biased region" description="Basic and acidic residues" evidence="1">
    <location>
        <begin position="989"/>
        <end position="1003"/>
    </location>
</feature>
<dbReference type="PANTHER" id="PTHR10598">
    <property type="entry name" value="SET1/ASH2 HISTONE METHYLTRANSFERASE COMPLEX SUBUNIT ASH2"/>
    <property type="match status" value="1"/>
</dbReference>
<organism evidence="2 3">
    <name type="scientific">Toxoplasma gondii (strain ATCC 50853 / GT1)</name>
    <dbReference type="NCBI Taxonomy" id="507601"/>
    <lineage>
        <taxon>Eukaryota</taxon>
        <taxon>Sar</taxon>
        <taxon>Alveolata</taxon>
        <taxon>Apicomplexa</taxon>
        <taxon>Conoidasida</taxon>
        <taxon>Coccidia</taxon>
        <taxon>Eucoccidiorida</taxon>
        <taxon>Eimeriorina</taxon>
        <taxon>Sarcocystidae</taxon>
        <taxon>Toxoplasma</taxon>
    </lineage>
</organism>
<feature type="compositionally biased region" description="Polar residues" evidence="1">
    <location>
        <begin position="278"/>
        <end position="293"/>
    </location>
</feature>
<feature type="region of interest" description="Disordered" evidence="1">
    <location>
        <begin position="426"/>
        <end position="532"/>
    </location>
</feature>
<protein>
    <recommendedName>
        <fullName evidence="4">SPRY domain-containing protein</fullName>
    </recommendedName>
</protein>
<dbReference type="PANTHER" id="PTHR10598:SF0">
    <property type="entry name" value="SET1_ASH2 HISTONE METHYLTRANSFERASE COMPLEX SUBUNIT ASH2"/>
    <property type="match status" value="1"/>
</dbReference>
<feature type="compositionally biased region" description="Basic and acidic residues" evidence="1">
    <location>
        <begin position="468"/>
        <end position="492"/>
    </location>
</feature>
<reference evidence="2 3" key="2">
    <citation type="submission" date="2013-05" db="EMBL/GenBank/DDBJ databases">
        <authorList>
            <person name="Sibley D."/>
            <person name="Venepally P."/>
            <person name="Karamycheva S."/>
            <person name="Hadjithomas M."/>
            <person name="Khan A."/>
            <person name="Brunk B."/>
            <person name="Roos D."/>
            <person name="Caler E."/>
            <person name="Lorenzi H."/>
        </authorList>
    </citation>
    <scope>NUCLEOTIDE SEQUENCE [LARGE SCALE GENOMIC DNA]</scope>
    <source>
        <strain evidence="2 3">GT1</strain>
    </source>
</reference>
<dbReference type="GO" id="GO:0048188">
    <property type="term" value="C:Set1C/COMPASS complex"/>
    <property type="evidence" value="ECO:0007669"/>
    <property type="project" value="InterPro"/>
</dbReference>
<evidence type="ECO:0000313" key="2">
    <source>
        <dbReference type="EMBL" id="EPR62634.1"/>
    </source>
</evidence>
<feature type="region of interest" description="Disordered" evidence="1">
    <location>
        <begin position="177"/>
        <end position="320"/>
    </location>
</feature>
<feature type="compositionally biased region" description="Basic residues" evidence="1">
    <location>
        <begin position="296"/>
        <end position="305"/>
    </location>
</feature>
<dbReference type="GO" id="GO:0000976">
    <property type="term" value="F:transcription cis-regulatory region binding"/>
    <property type="evidence" value="ECO:0007669"/>
    <property type="project" value="TreeGrafter"/>
</dbReference>
<feature type="region of interest" description="Disordered" evidence="1">
    <location>
        <begin position="684"/>
        <end position="788"/>
    </location>
</feature>
<dbReference type="AlphaFoldDB" id="S7W6T0"/>
<dbReference type="Proteomes" id="UP000005641">
    <property type="component" value="Unassembled WGS sequence"/>
</dbReference>
<feature type="compositionally biased region" description="Basic and acidic residues" evidence="1">
    <location>
        <begin position="515"/>
        <end position="526"/>
    </location>
</feature>
<sequence>MHKNRCLLSALPAPSQKEGNGGLYRLLSRKLFFSFLPRTCFFWRPTPTQLDLKLHKLCPLATWLRRSFFTCSSSLPDWELRFAFASPAPPSHPLPCRWLSTVSLACCSFFSFVCSTHRLFSSSCCSSFAGSPSGLSVLSTSSLALPSLFPPFRLASHDWTLISISLHPLSLHPLSISRQSSTSRQRAGEESEERRRSMRARAGDATRSRRRTSSSPDSDARFSVPRVSRADEAGKMETLGVTAKRAKTEKRGVRSPFPSRAYIGTSSSRSYVSASLSLERSMQKGQGVVQSSSVKDRKREKRRERGKGSKERGEIDGGGSDLRAEARRLGLCLRNEFVEHTFDPRYSSNVRLSPDRLTATGNKNWGTSLARCCCRQGSWYFEVTIGSSSSSSSSSPSSSSSSSSASSARFEGGVNKTVVGEAGSCLSPSRLRSERTSLSSSRLAEPACGGPGAVQPDGGGDGDEDESKVERSAEAAGEDAREAASSEKLDAEERGEEDPASSATESRLLRGTQKKKSEKEEKKGRPAPEPLAFPVVGWGSCRTLKNVCDEHPERFLTAGVDSLAPGVRVGWGTRLSNFLAPIGSNCFGYSISSFSPHPAPLRARALWCSDAAAAAEGAFPRGEEERLSSPSRAAAASAEHCSVRSSFLRRKRRENNPLFVVQAGRRRTLRRGFRLPEAGISHLRLTSTRAKEKREQAHGACSEGEARPTHHSEGVSASEDRERERKKRASTSPAPPQSEKPRHGLSNGTTADENALGPEERETQEETPEPPRGEAATKEDATEEDAKEKEALLLWEEAQDRLKEGDVVGCYIHLPGDEPPAILDDPRGLAQLWTFLQQGLLCDVTNDASLPRAIPYPDSFVSFSVNGLLFPRCFRDLCTAEFHPAVSLFNGASASLNLGPDFQFLSPAERRVFRPACEMPLSMYPLKEDLVKFWLLSPQTETVTDPVFQCTYRRQRTLAEVEGDWDRARTFARMQVTCGRLEFSTLTERREEQLKTDRAKDGDNMQPSESAKQAERQSLVFGKMTEAPQIPNPTETAP</sequence>
<gene>
    <name evidence="2" type="ORF">TGGT1_262840</name>
</gene>
<feature type="compositionally biased region" description="Low complexity" evidence="1">
    <location>
        <begin position="387"/>
        <end position="407"/>
    </location>
</feature>
<feature type="compositionally biased region" description="Basic and acidic residues" evidence="1">
    <location>
        <begin position="306"/>
        <end position="315"/>
    </location>
</feature>
<feature type="compositionally biased region" description="Basic and acidic residues" evidence="1">
    <location>
        <begin position="704"/>
        <end position="723"/>
    </location>
</feature>
<feature type="compositionally biased region" description="Basic and acidic residues" evidence="1">
    <location>
        <begin position="186"/>
        <end position="207"/>
    </location>
</feature>
<feature type="compositionally biased region" description="Low complexity" evidence="1">
    <location>
        <begin position="426"/>
        <end position="443"/>
    </location>
</feature>
<dbReference type="InterPro" id="IPR043136">
    <property type="entry name" value="B30.2/SPRY_sf"/>
</dbReference>
<feature type="region of interest" description="Disordered" evidence="1">
    <location>
        <begin position="989"/>
        <end position="1038"/>
    </location>
</feature>
<reference evidence="2 3" key="1">
    <citation type="submission" date="2006-05" db="EMBL/GenBank/DDBJ databases">
        <authorList>
            <person name="Paulsen I."/>
        </authorList>
    </citation>
    <scope>NUCLEOTIDE SEQUENCE [LARGE SCALE GENOMIC DNA]</scope>
    <source>
        <strain evidence="2 3">GT1</strain>
    </source>
</reference>
<dbReference type="EMBL" id="AAQM03000093">
    <property type="protein sequence ID" value="EPR62634.1"/>
    <property type="molecule type" value="Genomic_DNA"/>
</dbReference>
<dbReference type="InterPro" id="IPR037353">
    <property type="entry name" value="ASH2"/>
</dbReference>
<proteinExistence type="predicted"/>